<dbReference type="EMBL" id="LAZR01000009">
    <property type="protein sequence ID" value="KKO08412.1"/>
    <property type="molecule type" value="Genomic_DNA"/>
</dbReference>
<proteinExistence type="predicted"/>
<comment type="caution">
    <text evidence="3">The sequence shown here is derived from an EMBL/GenBank/DDBJ whole genome shotgun (WGS) entry which is preliminary data.</text>
</comment>
<evidence type="ECO:0000259" key="2">
    <source>
        <dbReference type="Pfam" id="PF03703"/>
    </source>
</evidence>
<gene>
    <name evidence="3" type="ORF">LCGC14_0043500</name>
</gene>
<accession>A0A0F9Y8Y7</accession>
<sequence length="134" mass="15380">MSDDSVSFFYDENPAMFKNNPLGFILSIILIPAFGLGILILLYWYLQTKSVRLRISGDDIELERGLLRKSRTDLDLRKIRSVHVDQGLLQRMFGVGTMEVYTTGDEPEFKLFGMPDPNDVRNYIKERGRVASDT</sequence>
<organism evidence="3">
    <name type="scientific">marine sediment metagenome</name>
    <dbReference type="NCBI Taxonomy" id="412755"/>
    <lineage>
        <taxon>unclassified sequences</taxon>
        <taxon>metagenomes</taxon>
        <taxon>ecological metagenomes</taxon>
    </lineage>
</organism>
<feature type="domain" description="YdbS-like PH" evidence="2">
    <location>
        <begin position="51"/>
        <end position="124"/>
    </location>
</feature>
<keyword evidence="1" id="KW-0812">Transmembrane</keyword>
<dbReference type="AlphaFoldDB" id="A0A0F9Y8Y7"/>
<keyword evidence="1" id="KW-0472">Membrane</keyword>
<dbReference type="InterPro" id="IPR005182">
    <property type="entry name" value="YdbS-like_PH"/>
</dbReference>
<dbReference type="PANTHER" id="PTHR37938:SF1">
    <property type="entry name" value="BLL0215 PROTEIN"/>
    <property type="match status" value="1"/>
</dbReference>
<keyword evidence="1" id="KW-1133">Transmembrane helix</keyword>
<feature type="transmembrane region" description="Helical" evidence="1">
    <location>
        <begin position="22"/>
        <end position="46"/>
    </location>
</feature>
<evidence type="ECO:0000313" key="3">
    <source>
        <dbReference type="EMBL" id="KKO08412.1"/>
    </source>
</evidence>
<reference evidence="3" key="1">
    <citation type="journal article" date="2015" name="Nature">
        <title>Complex archaea that bridge the gap between prokaryotes and eukaryotes.</title>
        <authorList>
            <person name="Spang A."/>
            <person name="Saw J.H."/>
            <person name="Jorgensen S.L."/>
            <person name="Zaremba-Niedzwiedzka K."/>
            <person name="Martijn J."/>
            <person name="Lind A.E."/>
            <person name="van Eijk R."/>
            <person name="Schleper C."/>
            <person name="Guy L."/>
            <person name="Ettema T.J."/>
        </authorList>
    </citation>
    <scope>NUCLEOTIDE SEQUENCE</scope>
</reference>
<name>A0A0F9Y8Y7_9ZZZZ</name>
<evidence type="ECO:0000256" key="1">
    <source>
        <dbReference type="SAM" id="Phobius"/>
    </source>
</evidence>
<dbReference type="PANTHER" id="PTHR37938">
    <property type="entry name" value="BLL0215 PROTEIN"/>
    <property type="match status" value="1"/>
</dbReference>
<protein>
    <recommendedName>
        <fullName evidence="2">YdbS-like PH domain-containing protein</fullName>
    </recommendedName>
</protein>
<dbReference type="Pfam" id="PF03703">
    <property type="entry name" value="bPH_2"/>
    <property type="match status" value="1"/>
</dbReference>